<evidence type="ECO:0000256" key="1">
    <source>
        <dbReference type="ARBA" id="ARBA00022741"/>
    </source>
</evidence>
<evidence type="ECO:0000313" key="5">
    <source>
        <dbReference type="EMBL" id="SHH05637.1"/>
    </source>
</evidence>
<feature type="binding site" evidence="3">
    <location>
        <begin position="221"/>
        <end position="228"/>
    </location>
    <ligand>
        <name>ATP</name>
        <dbReference type="ChEBI" id="CHEBI:30616"/>
    </ligand>
</feature>
<dbReference type="PROSITE" id="PS50901">
    <property type="entry name" value="FTSK"/>
    <property type="match status" value="1"/>
</dbReference>
<proteinExistence type="predicted"/>
<dbReference type="InterPro" id="IPR002543">
    <property type="entry name" value="FtsK_dom"/>
</dbReference>
<dbReference type="AlphaFoldDB" id="A0A1M5PUH0"/>
<evidence type="ECO:0000313" key="6">
    <source>
        <dbReference type="Proteomes" id="UP000242520"/>
    </source>
</evidence>
<evidence type="ECO:0000256" key="3">
    <source>
        <dbReference type="PROSITE-ProRule" id="PRU00289"/>
    </source>
</evidence>
<keyword evidence="1 3" id="KW-0547">Nucleotide-binding</keyword>
<dbReference type="STRING" id="1123350.SAMN02744040_00618"/>
<dbReference type="GO" id="GO:0003677">
    <property type="term" value="F:DNA binding"/>
    <property type="evidence" value="ECO:0007669"/>
    <property type="project" value="InterPro"/>
</dbReference>
<protein>
    <submittedName>
        <fullName evidence="5">FtsK/SpoIIIE family protein</fullName>
    </submittedName>
</protein>
<sequence length="500" mass="56995">MGGLIQGGDRDWKKMNDTGEKDLELFLDKFSNDGKKSDEKNLIEIGLCATAFGIFGLGFMANPLIPISLSGVGIVTTVYGVFDKLNLFKDKDKELWNQFFINSNINVKEKDLIITPQLVDRKKADYGELLIFNIPAGSAITSKKFKEKETEIKEFLNVNNIEIAYHNNCVFIKVFNRDMQTNIQFELINVKSPQKYCIGKNISNELRYIDFEKDPHCLVAGSTNSGKSTILRNIITTAIVSKPNVRLHLVDLKYGAEFGLFANRMDKIENLCYEIDDVYETVNNLKNIVKKRMILFKRVGVLNIQEYNKKFKKEQLDYHLMIFDEISLARSEKKLIKSLEDLMAISRSAGINCILSTQHPSRELLSKSLTCHTDCIIGLKTSNEVNSRVIMGENHSELATLECKGRAILKSSAGFEKIQAFNLSSEETKKLIYSKKKKVNTNVQCVVENIKSIRVTEDNLQDILNRFKKDKELKQDKKVKSVLRESNGEVNDFDFLDSEE</sequence>
<dbReference type="Proteomes" id="UP000242520">
    <property type="component" value="Unassembled WGS sequence"/>
</dbReference>
<dbReference type="PANTHER" id="PTHR22683:SF1">
    <property type="entry name" value="TYPE VII SECRETION SYSTEM PROTEIN ESSC"/>
    <property type="match status" value="1"/>
</dbReference>
<dbReference type="InterPro" id="IPR050206">
    <property type="entry name" value="FtsK/SpoIIIE/SftA"/>
</dbReference>
<dbReference type="EMBL" id="FQXH01000007">
    <property type="protein sequence ID" value="SHH05637.1"/>
    <property type="molecule type" value="Genomic_DNA"/>
</dbReference>
<dbReference type="Pfam" id="PF01580">
    <property type="entry name" value="FtsK_SpoIIIE"/>
    <property type="match status" value="1"/>
</dbReference>
<name>A0A1M5PUH0_9FIRM</name>
<dbReference type="InterPro" id="IPR027417">
    <property type="entry name" value="P-loop_NTPase"/>
</dbReference>
<dbReference type="GO" id="GO:0005524">
    <property type="term" value="F:ATP binding"/>
    <property type="evidence" value="ECO:0007669"/>
    <property type="project" value="UniProtKB-UniRule"/>
</dbReference>
<dbReference type="SUPFAM" id="SSF52540">
    <property type="entry name" value="P-loop containing nucleoside triphosphate hydrolases"/>
    <property type="match status" value="1"/>
</dbReference>
<reference evidence="6" key="1">
    <citation type="submission" date="2016-11" db="EMBL/GenBank/DDBJ databases">
        <authorList>
            <person name="Varghese N."/>
            <person name="Submissions S."/>
        </authorList>
    </citation>
    <scope>NUCLEOTIDE SEQUENCE [LARGE SCALE GENOMIC DNA]</scope>
    <source>
        <strain evidence="6">DSM 15285</strain>
    </source>
</reference>
<keyword evidence="2 3" id="KW-0067">ATP-binding</keyword>
<dbReference type="PANTHER" id="PTHR22683">
    <property type="entry name" value="SPORULATION PROTEIN RELATED"/>
    <property type="match status" value="1"/>
</dbReference>
<evidence type="ECO:0000259" key="4">
    <source>
        <dbReference type="PROSITE" id="PS50901"/>
    </source>
</evidence>
<dbReference type="RefSeq" id="WP_072723545.1">
    <property type="nucleotide sequence ID" value="NZ_FQXH01000007.1"/>
</dbReference>
<gene>
    <name evidence="5" type="ORF">SAMN02744040_00618</name>
</gene>
<organism evidence="5 6">
    <name type="scientific">Tepidibacter thalassicus DSM 15285</name>
    <dbReference type="NCBI Taxonomy" id="1123350"/>
    <lineage>
        <taxon>Bacteria</taxon>
        <taxon>Bacillati</taxon>
        <taxon>Bacillota</taxon>
        <taxon>Clostridia</taxon>
        <taxon>Peptostreptococcales</taxon>
        <taxon>Peptostreptococcaceae</taxon>
        <taxon>Tepidibacter</taxon>
    </lineage>
</organism>
<dbReference type="Gene3D" id="3.40.50.300">
    <property type="entry name" value="P-loop containing nucleotide triphosphate hydrolases"/>
    <property type="match status" value="1"/>
</dbReference>
<evidence type="ECO:0000256" key="2">
    <source>
        <dbReference type="ARBA" id="ARBA00022840"/>
    </source>
</evidence>
<accession>A0A1M5PUH0</accession>
<keyword evidence="6" id="KW-1185">Reference proteome</keyword>
<feature type="domain" description="FtsK" evidence="4">
    <location>
        <begin position="203"/>
        <end position="388"/>
    </location>
</feature>